<protein>
    <recommendedName>
        <fullName evidence="4">Ribosome biogenesis protein NOP53</fullName>
    </recommendedName>
</protein>
<dbReference type="OrthoDB" id="5072at2759"/>
<feature type="non-terminal residue" evidence="8">
    <location>
        <position position="474"/>
    </location>
</feature>
<dbReference type="GO" id="GO:0005730">
    <property type="term" value="C:nucleolus"/>
    <property type="evidence" value="ECO:0007669"/>
    <property type="project" value="UniProtKB-SubCell"/>
</dbReference>
<dbReference type="GO" id="GO:0000027">
    <property type="term" value="P:ribosomal large subunit assembly"/>
    <property type="evidence" value="ECO:0007669"/>
    <property type="project" value="TreeGrafter"/>
</dbReference>
<keyword evidence="5" id="KW-0690">Ribosome biogenesis</keyword>
<evidence type="ECO:0000256" key="5">
    <source>
        <dbReference type="ARBA" id="ARBA00022517"/>
    </source>
</evidence>
<name>A0A835H8D1_9MAGN</name>
<dbReference type="PANTHER" id="PTHR14211">
    <property type="entry name" value="GLIOMA SUPPRESSOR CANDIDATE REGION GENE 2"/>
    <property type="match status" value="1"/>
</dbReference>
<evidence type="ECO:0000313" key="8">
    <source>
        <dbReference type="EMBL" id="KAF9593597.1"/>
    </source>
</evidence>
<gene>
    <name evidence="8" type="ORF">IFM89_024248</name>
</gene>
<sequence>NYKPPPQNSVFVHSSSSFVLCGIIIKMGKSSKKSSRKGKKAWRANISTADVEDYFEKSTKDALTGGSLASAPDDSLFFLDKSTDLSVKRKIDKNRDKILHCDRSLQKNPFVVPVPSSILKKSKKAPKVVVETTKDVSKDQVSGMVDLWDTKGLSEILFLADEENDVKAVKKSKPSLIPAVEVEPPGCSFNPSFEDHQDSLASAVAEEMQKVYKSELGPLPVPLTVPGEVVDEESMYLLDVDDENDDDLDENLENTDTGTERPSKRKRVTRVELNKRIRRKEKLKTETEAKKIEKLSKEIDSLPDILEEIAKDDEEKQKRHVRRATTKQERLKSGPPRLGRQKFVPAPSQVLLSEEITGSLRKLKGCCTLTRDRFKSLQKRGLIVPGTKRKSSPLNDMESVIHPVNTLSAQEIVCVFASVTELVDWVWAADTGRKLYRCHRRAERLDPHGPVDFGRIFSFNQLSLLGQVAVLYLF</sequence>
<dbReference type="PANTHER" id="PTHR14211:SF7">
    <property type="entry name" value="RIBOSOME BIOGENESIS PROTEIN NOP53"/>
    <property type="match status" value="1"/>
</dbReference>
<dbReference type="Pfam" id="PF07767">
    <property type="entry name" value="Nop53"/>
    <property type="match status" value="1"/>
</dbReference>
<comment type="subcellular location">
    <subcellularLocation>
        <location evidence="1">Nucleus</location>
        <location evidence="1">Nucleolus</location>
    </subcellularLocation>
    <subcellularLocation>
        <location evidence="2">Nucleus</location>
        <location evidence="2">Nucleoplasm</location>
    </subcellularLocation>
</comment>
<reference evidence="8 9" key="1">
    <citation type="submission" date="2020-10" db="EMBL/GenBank/DDBJ databases">
        <title>The Coptis chinensis genome and diversification of protoberbering-type alkaloids.</title>
        <authorList>
            <person name="Wang B."/>
            <person name="Shu S."/>
            <person name="Song C."/>
            <person name="Liu Y."/>
        </authorList>
    </citation>
    <scope>NUCLEOTIDE SEQUENCE [LARGE SCALE GENOMIC DNA]</scope>
    <source>
        <strain evidence="8">HL-2020</strain>
        <tissue evidence="8">Leaf</tissue>
    </source>
</reference>
<keyword evidence="9" id="KW-1185">Reference proteome</keyword>
<comment type="caution">
    <text evidence="8">The sequence shown here is derived from an EMBL/GenBank/DDBJ whole genome shotgun (WGS) entry which is preliminary data.</text>
</comment>
<evidence type="ECO:0000256" key="2">
    <source>
        <dbReference type="ARBA" id="ARBA00004642"/>
    </source>
</evidence>
<keyword evidence="6" id="KW-0539">Nucleus</keyword>
<dbReference type="EMBL" id="JADFTS010000008">
    <property type="protein sequence ID" value="KAF9593597.1"/>
    <property type="molecule type" value="Genomic_DNA"/>
</dbReference>
<dbReference type="AlphaFoldDB" id="A0A835H8D1"/>
<evidence type="ECO:0000256" key="4">
    <source>
        <dbReference type="ARBA" id="ARBA00018339"/>
    </source>
</evidence>
<evidence type="ECO:0000256" key="1">
    <source>
        <dbReference type="ARBA" id="ARBA00004604"/>
    </source>
</evidence>
<evidence type="ECO:0000256" key="3">
    <source>
        <dbReference type="ARBA" id="ARBA00008838"/>
    </source>
</evidence>
<feature type="region of interest" description="Disordered" evidence="7">
    <location>
        <begin position="313"/>
        <end position="342"/>
    </location>
</feature>
<dbReference type="GO" id="GO:0005654">
    <property type="term" value="C:nucleoplasm"/>
    <property type="evidence" value="ECO:0007669"/>
    <property type="project" value="UniProtKB-SubCell"/>
</dbReference>
<comment type="similarity">
    <text evidence="3">Belongs to the NOP53 family.</text>
</comment>
<dbReference type="InterPro" id="IPR011687">
    <property type="entry name" value="Nop53/GLTSCR2"/>
</dbReference>
<evidence type="ECO:0000256" key="7">
    <source>
        <dbReference type="SAM" id="MobiDB-lite"/>
    </source>
</evidence>
<dbReference type="GO" id="GO:0008097">
    <property type="term" value="F:5S rRNA binding"/>
    <property type="evidence" value="ECO:0007669"/>
    <property type="project" value="TreeGrafter"/>
</dbReference>
<feature type="compositionally biased region" description="Acidic residues" evidence="7">
    <location>
        <begin position="241"/>
        <end position="253"/>
    </location>
</feature>
<dbReference type="Proteomes" id="UP000631114">
    <property type="component" value="Unassembled WGS sequence"/>
</dbReference>
<proteinExistence type="inferred from homology"/>
<organism evidence="8 9">
    <name type="scientific">Coptis chinensis</name>
    <dbReference type="NCBI Taxonomy" id="261450"/>
    <lineage>
        <taxon>Eukaryota</taxon>
        <taxon>Viridiplantae</taxon>
        <taxon>Streptophyta</taxon>
        <taxon>Embryophyta</taxon>
        <taxon>Tracheophyta</taxon>
        <taxon>Spermatophyta</taxon>
        <taxon>Magnoliopsida</taxon>
        <taxon>Ranunculales</taxon>
        <taxon>Ranunculaceae</taxon>
        <taxon>Coptidoideae</taxon>
        <taxon>Coptis</taxon>
    </lineage>
</organism>
<feature type="region of interest" description="Disordered" evidence="7">
    <location>
        <begin position="241"/>
        <end position="265"/>
    </location>
</feature>
<evidence type="ECO:0000313" key="9">
    <source>
        <dbReference type="Proteomes" id="UP000631114"/>
    </source>
</evidence>
<dbReference type="GO" id="GO:0006364">
    <property type="term" value="P:rRNA processing"/>
    <property type="evidence" value="ECO:0007669"/>
    <property type="project" value="TreeGrafter"/>
</dbReference>
<accession>A0A835H8D1</accession>
<evidence type="ECO:0000256" key="6">
    <source>
        <dbReference type="ARBA" id="ARBA00023242"/>
    </source>
</evidence>